<accession>B8BA82</accession>
<dbReference type="Gramene" id="BGIOSGA027092-TA">
    <property type="protein sequence ID" value="BGIOSGA027092-PA"/>
    <property type="gene ID" value="BGIOSGA027092"/>
</dbReference>
<dbReference type="Proteomes" id="UP000007015">
    <property type="component" value="Chromosome 8"/>
</dbReference>
<dbReference type="Gene3D" id="1.10.510.10">
    <property type="entry name" value="Transferase(Phosphotransferase) domain 1"/>
    <property type="match status" value="1"/>
</dbReference>
<sequence>MDGWVREEVGGEVLDNAAELVMQCLSMAGEERPTMKEVADRLAGIRSRASDS</sequence>
<dbReference type="HOGENOM" id="CLU_3090638_0_0_1"/>
<dbReference type="EMBL" id="CM000133">
    <property type="protein sequence ID" value="EEC83477.1"/>
    <property type="molecule type" value="Genomic_DNA"/>
</dbReference>
<dbReference type="STRING" id="39946.B8BA82"/>
<dbReference type="AlphaFoldDB" id="B8BA82"/>
<name>B8BA82_ORYSI</name>
<evidence type="ECO:0000313" key="1">
    <source>
        <dbReference type="EMBL" id="EEC83477.1"/>
    </source>
</evidence>
<keyword evidence="2" id="KW-1185">Reference proteome</keyword>
<protein>
    <submittedName>
        <fullName evidence="1">Uncharacterized protein</fullName>
    </submittedName>
</protein>
<reference evidence="1 2" key="1">
    <citation type="journal article" date="2005" name="PLoS Biol.">
        <title>The genomes of Oryza sativa: a history of duplications.</title>
        <authorList>
            <person name="Yu J."/>
            <person name="Wang J."/>
            <person name="Lin W."/>
            <person name="Li S."/>
            <person name="Li H."/>
            <person name="Zhou J."/>
            <person name="Ni P."/>
            <person name="Dong W."/>
            <person name="Hu S."/>
            <person name="Zeng C."/>
            <person name="Zhang J."/>
            <person name="Zhang Y."/>
            <person name="Li R."/>
            <person name="Xu Z."/>
            <person name="Li S."/>
            <person name="Li X."/>
            <person name="Zheng H."/>
            <person name="Cong L."/>
            <person name="Lin L."/>
            <person name="Yin J."/>
            <person name="Geng J."/>
            <person name="Li G."/>
            <person name="Shi J."/>
            <person name="Liu J."/>
            <person name="Lv H."/>
            <person name="Li J."/>
            <person name="Wang J."/>
            <person name="Deng Y."/>
            <person name="Ran L."/>
            <person name="Shi X."/>
            <person name="Wang X."/>
            <person name="Wu Q."/>
            <person name="Li C."/>
            <person name="Ren X."/>
            <person name="Wang J."/>
            <person name="Wang X."/>
            <person name="Li D."/>
            <person name="Liu D."/>
            <person name="Zhang X."/>
            <person name="Ji Z."/>
            <person name="Zhao W."/>
            <person name="Sun Y."/>
            <person name="Zhang Z."/>
            <person name="Bao J."/>
            <person name="Han Y."/>
            <person name="Dong L."/>
            <person name="Ji J."/>
            <person name="Chen P."/>
            <person name="Wu S."/>
            <person name="Liu J."/>
            <person name="Xiao Y."/>
            <person name="Bu D."/>
            <person name="Tan J."/>
            <person name="Yang L."/>
            <person name="Ye C."/>
            <person name="Zhang J."/>
            <person name="Xu J."/>
            <person name="Zhou Y."/>
            <person name="Yu Y."/>
            <person name="Zhang B."/>
            <person name="Zhuang S."/>
            <person name="Wei H."/>
            <person name="Liu B."/>
            <person name="Lei M."/>
            <person name="Yu H."/>
            <person name="Li Y."/>
            <person name="Xu H."/>
            <person name="Wei S."/>
            <person name="He X."/>
            <person name="Fang L."/>
            <person name="Zhang Z."/>
            <person name="Zhang Y."/>
            <person name="Huang X."/>
            <person name="Su Z."/>
            <person name="Tong W."/>
            <person name="Li J."/>
            <person name="Tong Z."/>
            <person name="Li S."/>
            <person name="Ye J."/>
            <person name="Wang L."/>
            <person name="Fang L."/>
            <person name="Lei T."/>
            <person name="Chen C."/>
            <person name="Chen H."/>
            <person name="Xu Z."/>
            <person name="Li H."/>
            <person name="Huang H."/>
            <person name="Zhang F."/>
            <person name="Xu H."/>
            <person name="Li N."/>
            <person name="Zhao C."/>
            <person name="Li S."/>
            <person name="Dong L."/>
            <person name="Huang Y."/>
            <person name="Li L."/>
            <person name="Xi Y."/>
            <person name="Qi Q."/>
            <person name="Li W."/>
            <person name="Zhang B."/>
            <person name="Hu W."/>
            <person name="Zhang Y."/>
            <person name="Tian X."/>
            <person name="Jiao Y."/>
            <person name="Liang X."/>
            <person name="Jin J."/>
            <person name="Gao L."/>
            <person name="Zheng W."/>
            <person name="Hao B."/>
            <person name="Liu S."/>
            <person name="Wang W."/>
            <person name="Yuan L."/>
            <person name="Cao M."/>
            <person name="McDermott J."/>
            <person name="Samudrala R."/>
            <person name="Wang J."/>
            <person name="Wong G.K."/>
            <person name="Yang H."/>
        </authorList>
    </citation>
    <scope>NUCLEOTIDE SEQUENCE [LARGE SCALE GENOMIC DNA]</scope>
    <source>
        <strain evidence="2">cv. 93-11</strain>
    </source>
</reference>
<gene>
    <name evidence="1" type="ORF">OsI_28989</name>
</gene>
<evidence type="ECO:0000313" key="2">
    <source>
        <dbReference type="Proteomes" id="UP000007015"/>
    </source>
</evidence>
<proteinExistence type="predicted"/>
<organism evidence="1 2">
    <name type="scientific">Oryza sativa subsp. indica</name>
    <name type="common">Rice</name>
    <dbReference type="NCBI Taxonomy" id="39946"/>
    <lineage>
        <taxon>Eukaryota</taxon>
        <taxon>Viridiplantae</taxon>
        <taxon>Streptophyta</taxon>
        <taxon>Embryophyta</taxon>
        <taxon>Tracheophyta</taxon>
        <taxon>Spermatophyta</taxon>
        <taxon>Magnoliopsida</taxon>
        <taxon>Liliopsida</taxon>
        <taxon>Poales</taxon>
        <taxon>Poaceae</taxon>
        <taxon>BOP clade</taxon>
        <taxon>Oryzoideae</taxon>
        <taxon>Oryzeae</taxon>
        <taxon>Oryzinae</taxon>
        <taxon>Oryza</taxon>
        <taxon>Oryza sativa</taxon>
    </lineage>
</organism>